<dbReference type="PROSITE" id="PS51257">
    <property type="entry name" value="PROKAR_LIPOPROTEIN"/>
    <property type="match status" value="1"/>
</dbReference>
<sequence length="265" mass="30076">MSKNRVCFLIVVVFLTGCQQNVRSTEKNQPVAEAQSLEAAPVEASIHKPKTLAAINAQQPKVLTAAEKLTLELIKQGEMALAADRLLTPEGDNANLYFQAALGREPGNYRAIQGITAIVDLYTQWAWQAAQNRDYTKAARYLDFSRSVNPQDPVIVEMTSRIGDLKTKRRQVNKIATQKTTPKTAQKGQYSLPENLFNLSEEEIIAKIQPIIEEVTKTKQSIEIYWPNDKEARLIYQIINSHVTEFRVRAMTYHRADYRVELQQD</sequence>
<evidence type="ECO:0000313" key="2">
    <source>
        <dbReference type="Proteomes" id="UP000586067"/>
    </source>
</evidence>
<dbReference type="EMBL" id="JABAEK010000013">
    <property type="protein sequence ID" value="NLQ18388.1"/>
    <property type="molecule type" value="Genomic_DNA"/>
</dbReference>
<accession>A0A847QXG4</accession>
<reference evidence="1 2" key="1">
    <citation type="submission" date="2020-04" db="EMBL/GenBank/DDBJ databases">
        <title>Marinomonas sp. M1K-6 isolated from the deep seawater of the Mariana Trench.</title>
        <authorList>
            <person name="Li Y."/>
        </authorList>
    </citation>
    <scope>NUCLEOTIDE SEQUENCE [LARGE SCALE GENOMIC DNA]</scope>
    <source>
        <strain evidence="1 2">M1K-6</strain>
    </source>
</reference>
<name>A0A847QXG4_9GAMM</name>
<comment type="caution">
    <text evidence="1">The sequence shown here is derived from an EMBL/GenBank/DDBJ whole genome shotgun (WGS) entry which is preliminary data.</text>
</comment>
<gene>
    <name evidence="1" type="ORF">HGG82_12260</name>
</gene>
<dbReference type="Proteomes" id="UP000586067">
    <property type="component" value="Unassembled WGS sequence"/>
</dbReference>
<keyword evidence="2" id="KW-1185">Reference proteome</keyword>
<dbReference type="AlphaFoldDB" id="A0A847QXG4"/>
<evidence type="ECO:0000313" key="1">
    <source>
        <dbReference type="EMBL" id="NLQ18388.1"/>
    </source>
</evidence>
<evidence type="ECO:0008006" key="3">
    <source>
        <dbReference type="Google" id="ProtNLM"/>
    </source>
</evidence>
<proteinExistence type="predicted"/>
<protein>
    <recommendedName>
        <fullName evidence="3">Lipoprotein</fullName>
    </recommendedName>
</protein>
<organism evidence="1 2">
    <name type="scientific">Marinomonas profundi</name>
    <dbReference type="NCBI Taxonomy" id="2726122"/>
    <lineage>
        <taxon>Bacteria</taxon>
        <taxon>Pseudomonadati</taxon>
        <taxon>Pseudomonadota</taxon>
        <taxon>Gammaproteobacteria</taxon>
        <taxon>Oceanospirillales</taxon>
        <taxon>Oceanospirillaceae</taxon>
        <taxon>Marinomonas</taxon>
    </lineage>
</organism>
<dbReference type="RefSeq" id="WP_168826091.1">
    <property type="nucleotide sequence ID" value="NZ_CP073013.1"/>
</dbReference>